<gene>
    <name evidence="1" type="ORF">LCGC14_1139280</name>
</gene>
<accession>A0A0F9LYX2</accession>
<dbReference type="EMBL" id="LAZR01005393">
    <property type="protein sequence ID" value="KKN00305.1"/>
    <property type="molecule type" value="Genomic_DNA"/>
</dbReference>
<evidence type="ECO:0000313" key="1">
    <source>
        <dbReference type="EMBL" id="KKN00305.1"/>
    </source>
</evidence>
<proteinExistence type="predicted"/>
<name>A0A0F9LYX2_9ZZZZ</name>
<sequence>MLNEFLHIERNTYNNLVNSVWSNVKKSFENLTKNRLNVLNNFWSIMEYKITEEFLFAFEKFEFIKSIIIR</sequence>
<dbReference type="AlphaFoldDB" id="A0A0F9LYX2"/>
<reference evidence="1" key="1">
    <citation type="journal article" date="2015" name="Nature">
        <title>Complex archaea that bridge the gap between prokaryotes and eukaryotes.</title>
        <authorList>
            <person name="Spang A."/>
            <person name="Saw J.H."/>
            <person name="Jorgensen S.L."/>
            <person name="Zaremba-Niedzwiedzka K."/>
            <person name="Martijn J."/>
            <person name="Lind A.E."/>
            <person name="van Eijk R."/>
            <person name="Schleper C."/>
            <person name="Guy L."/>
            <person name="Ettema T.J."/>
        </authorList>
    </citation>
    <scope>NUCLEOTIDE SEQUENCE</scope>
</reference>
<comment type="caution">
    <text evidence="1">The sequence shown here is derived from an EMBL/GenBank/DDBJ whole genome shotgun (WGS) entry which is preliminary data.</text>
</comment>
<organism evidence="1">
    <name type="scientific">marine sediment metagenome</name>
    <dbReference type="NCBI Taxonomy" id="412755"/>
    <lineage>
        <taxon>unclassified sequences</taxon>
        <taxon>metagenomes</taxon>
        <taxon>ecological metagenomes</taxon>
    </lineage>
</organism>
<feature type="non-terminal residue" evidence="1">
    <location>
        <position position="70"/>
    </location>
</feature>
<protein>
    <submittedName>
        <fullName evidence="1">Uncharacterized protein</fullName>
    </submittedName>
</protein>